<keyword evidence="1" id="KW-0677">Repeat</keyword>
<evidence type="ECO:0000313" key="3">
    <source>
        <dbReference type="EMBL" id="PUU74897.1"/>
    </source>
</evidence>
<evidence type="ECO:0000256" key="1">
    <source>
        <dbReference type="ARBA" id="ARBA00022737"/>
    </source>
</evidence>
<feature type="compositionally biased region" description="Gly residues" evidence="2">
    <location>
        <begin position="711"/>
        <end position="721"/>
    </location>
</feature>
<dbReference type="OrthoDB" id="4095816at2759"/>
<dbReference type="InterPro" id="IPR051726">
    <property type="entry name" value="Chitin_Synth_Reg"/>
</dbReference>
<feature type="compositionally biased region" description="Polar residues" evidence="2">
    <location>
        <begin position="62"/>
        <end position="99"/>
    </location>
</feature>
<dbReference type="AlphaFoldDB" id="A0A2T6ZHC5"/>
<dbReference type="PANTHER" id="PTHR46430">
    <property type="entry name" value="PROTEIN SKT5-RELATED"/>
    <property type="match status" value="1"/>
</dbReference>
<evidence type="ECO:0000256" key="2">
    <source>
        <dbReference type="SAM" id="MobiDB-lite"/>
    </source>
</evidence>
<comment type="caution">
    <text evidence="3">The sequence shown here is derived from an EMBL/GenBank/DDBJ whole genome shotgun (WGS) entry which is preliminary data.</text>
</comment>
<feature type="compositionally biased region" description="Pro residues" evidence="2">
    <location>
        <begin position="820"/>
        <end position="860"/>
    </location>
</feature>
<protein>
    <recommendedName>
        <fullName evidence="5">HCP-like protein</fullName>
    </recommendedName>
</protein>
<keyword evidence="4" id="KW-1185">Reference proteome</keyword>
<sequence length="885" mass="95368">MSGMGATFYPGKDDYYMMPEVAIVSPAPQRVMPEVPVQIADSLEHLELQSQNGKAPAESDGYMSNNNPQNDRNHLNSRQQTRNNYSDSYATLPPSSQGHGSRPMSEEHDSRSSYGASSYHSSIADDYLAGFQTIDEPSFSPFPKLLNPGPNIPPTDEEKGDQIEGARLAVLSSNDPEMQLIWAQDALSYVEVCMNYLTRIAEPPGTRPQTPTIEHQIKADALSVVTFLADQHHPRAEFMRGNWLEFGKFGYRSDKKEAFRCYARSAEKGFARAEYRMGMQYENSNEPMKAIKHYNQGAALGDSASNYRLGMMTLLGQHGQKQDYARGVHLIRLAAQTADENAPQGAYVYGMLLARELPGIEIPELFLPLDIRQAKEMIEKAAFLGFARAQLKMGTAYELCQLGCDFNPALSLHYNALAARQGEPEADMAISKWFLCGHDGVFEKNEELAFKYAERAASAGLATAEFALGYFYEIGMHVLADLKEAQLWYGKAAAHGNKDASGRIEGISRSKTLSRKDHESVAISKIRARHASQRRVVNPLTQKRQSVVPPIISPIEEAVDMPDPDIPPSGNYGYPLGPPLVQEPPRPLVRQGTMPNVNTSFIAPDLGQSYINHGSGPLSAVQPPRRPGTTAPYPVRPGSAGSGAPSHARPMSAVGYAVGGPAMILPAGTYPGGPPRPFTAMDNQGRRPPPGGRQQQPYPTVDEYPLPQGRQGPGQPGGFNGGPIPHINTPKPSQAHGNQGIKPPGTPIDIGFEAPAPRPKPAKSPAPSTVGGPNSRHSGGAGDKRPGSSLGPHSQQRPPNQQAPPNKAHGPPNKTHASPPLGPAPGPPSPPVNPSQTPKPPPSSATPKPQSTPLPKPPGKGPKTFEEMGVPQQTKEADCVSIPQT</sequence>
<dbReference type="SMART" id="SM00671">
    <property type="entry name" value="SEL1"/>
    <property type="match status" value="7"/>
</dbReference>
<dbReference type="InterPro" id="IPR006597">
    <property type="entry name" value="Sel1-like"/>
</dbReference>
<dbReference type="SUPFAM" id="SSF81901">
    <property type="entry name" value="HCP-like"/>
    <property type="match status" value="1"/>
</dbReference>
<feature type="compositionally biased region" description="Low complexity" evidence="2">
    <location>
        <begin position="795"/>
        <end position="806"/>
    </location>
</feature>
<evidence type="ECO:0000313" key="4">
    <source>
        <dbReference type="Proteomes" id="UP000244722"/>
    </source>
</evidence>
<evidence type="ECO:0008006" key="5">
    <source>
        <dbReference type="Google" id="ProtNLM"/>
    </source>
</evidence>
<dbReference type="InterPro" id="IPR011990">
    <property type="entry name" value="TPR-like_helical_dom_sf"/>
</dbReference>
<gene>
    <name evidence="3" type="ORF">B9Z19DRAFT_1103220</name>
</gene>
<feature type="region of interest" description="Disordered" evidence="2">
    <location>
        <begin position="139"/>
        <end position="159"/>
    </location>
</feature>
<proteinExistence type="predicted"/>
<dbReference type="EMBL" id="NESQ01000262">
    <property type="protein sequence ID" value="PUU74897.1"/>
    <property type="molecule type" value="Genomic_DNA"/>
</dbReference>
<dbReference type="Pfam" id="PF08238">
    <property type="entry name" value="Sel1"/>
    <property type="match status" value="5"/>
</dbReference>
<feature type="region of interest" description="Disordered" evidence="2">
    <location>
        <begin position="667"/>
        <end position="885"/>
    </location>
</feature>
<dbReference type="Gene3D" id="1.25.40.10">
    <property type="entry name" value="Tetratricopeptide repeat domain"/>
    <property type="match status" value="2"/>
</dbReference>
<accession>A0A2T6ZHC5</accession>
<feature type="region of interest" description="Disordered" evidence="2">
    <location>
        <begin position="48"/>
        <end position="118"/>
    </location>
</feature>
<dbReference type="PANTHER" id="PTHR46430:SF2">
    <property type="entry name" value="CHITIN SYNTHASE REGULATORY FACTOR 4"/>
    <property type="match status" value="1"/>
</dbReference>
<reference evidence="3 4" key="1">
    <citation type="submission" date="2017-04" db="EMBL/GenBank/DDBJ databases">
        <title>Draft genome sequence of Tuber borchii Vittad., a whitish edible truffle.</title>
        <authorList>
            <consortium name="DOE Joint Genome Institute"/>
            <person name="Murat C."/>
            <person name="Kuo A."/>
            <person name="Barry K.W."/>
            <person name="Clum A."/>
            <person name="Dockter R.B."/>
            <person name="Fauchery L."/>
            <person name="Iotti M."/>
            <person name="Kohler A."/>
            <person name="Labutti K."/>
            <person name="Lindquist E.A."/>
            <person name="Lipzen A."/>
            <person name="Ohm R.A."/>
            <person name="Wang M."/>
            <person name="Grigoriev I.V."/>
            <person name="Zambonelli A."/>
            <person name="Martin F.M."/>
        </authorList>
    </citation>
    <scope>NUCLEOTIDE SEQUENCE [LARGE SCALE GENOMIC DNA]</scope>
    <source>
        <strain evidence="3 4">Tbo3840</strain>
    </source>
</reference>
<name>A0A2T6ZHC5_TUBBO</name>
<dbReference type="Proteomes" id="UP000244722">
    <property type="component" value="Unassembled WGS sequence"/>
</dbReference>
<dbReference type="STRING" id="42251.A0A2T6ZHC5"/>
<feature type="region of interest" description="Disordered" evidence="2">
    <location>
        <begin position="614"/>
        <end position="649"/>
    </location>
</feature>
<organism evidence="3 4">
    <name type="scientific">Tuber borchii</name>
    <name type="common">White truffle</name>
    <dbReference type="NCBI Taxonomy" id="42251"/>
    <lineage>
        <taxon>Eukaryota</taxon>
        <taxon>Fungi</taxon>
        <taxon>Dikarya</taxon>
        <taxon>Ascomycota</taxon>
        <taxon>Pezizomycotina</taxon>
        <taxon>Pezizomycetes</taxon>
        <taxon>Pezizales</taxon>
        <taxon>Tuberaceae</taxon>
        <taxon>Tuber</taxon>
    </lineage>
</organism>